<feature type="region of interest" description="Disordered" evidence="1">
    <location>
        <begin position="121"/>
        <end position="155"/>
    </location>
</feature>
<dbReference type="AlphaFoldDB" id="A0A183SLP8"/>
<dbReference type="Proteomes" id="UP000275846">
    <property type="component" value="Unassembled WGS sequence"/>
</dbReference>
<reference evidence="2 3" key="2">
    <citation type="submission" date="2018-11" db="EMBL/GenBank/DDBJ databases">
        <authorList>
            <consortium name="Pathogen Informatics"/>
        </authorList>
    </citation>
    <scope>NUCLEOTIDE SEQUENCE [LARGE SCALE GENOMIC DNA]</scope>
    <source>
        <strain evidence="2 3">NST_G2</strain>
    </source>
</reference>
<dbReference type="EMBL" id="UYSU01033132">
    <property type="protein sequence ID" value="VDL91531.1"/>
    <property type="molecule type" value="Genomic_DNA"/>
</dbReference>
<sequence>MRTVIKTSKPSSPSTAPASREPHRCSALTAQNVGQISQILKRWAKRAAHKSRTPRINTANAQALATCPRCQRTFRAQISLVGQFNNNPITSTSATPASNFSTMTTQTTDNKLHRCPAATAATTDTILPTPSPTPSSLHPPAEKADSKSQESQINTTNARALPTCPRCQRTFCARIDQVGHLKMQCNNNPTTQSPVSTNIPSATPALNAMMMTTPTASDYYIDAPPLTTTNTTCHSPTTSVATANYLPPATSNTTTAPSTSDGESVLTCPHYDHTSAWPVTCESSAQRQAN</sequence>
<protein>
    <submittedName>
        <fullName evidence="4">C2H2-type domain-containing protein</fullName>
    </submittedName>
</protein>
<organism evidence="4">
    <name type="scientific">Schistocephalus solidus</name>
    <name type="common">Tapeworm</name>
    <dbReference type="NCBI Taxonomy" id="70667"/>
    <lineage>
        <taxon>Eukaryota</taxon>
        <taxon>Metazoa</taxon>
        <taxon>Spiralia</taxon>
        <taxon>Lophotrochozoa</taxon>
        <taxon>Platyhelminthes</taxon>
        <taxon>Cestoda</taxon>
        <taxon>Eucestoda</taxon>
        <taxon>Diphyllobothriidea</taxon>
        <taxon>Diphyllobothriidae</taxon>
        <taxon>Schistocephalus</taxon>
    </lineage>
</organism>
<accession>A0A183SLP8</accession>
<feature type="compositionally biased region" description="Low complexity" evidence="1">
    <location>
        <begin position="122"/>
        <end position="139"/>
    </location>
</feature>
<evidence type="ECO:0000313" key="3">
    <source>
        <dbReference type="Proteomes" id="UP000275846"/>
    </source>
</evidence>
<evidence type="ECO:0000313" key="4">
    <source>
        <dbReference type="WBParaSite" id="SSLN_0000530901-mRNA-1"/>
    </source>
</evidence>
<evidence type="ECO:0000313" key="2">
    <source>
        <dbReference type="EMBL" id="VDL91531.1"/>
    </source>
</evidence>
<keyword evidence="3" id="KW-1185">Reference proteome</keyword>
<evidence type="ECO:0000256" key="1">
    <source>
        <dbReference type="SAM" id="MobiDB-lite"/>
    </source>
</evidence>
<reference evidence="4" key="1">
    <citation type="submission" date="2016-06" db="UniProtKB">
        <authorList>
            <consortium name="WormBaseParasite"/>
        </authorList>
    </citation>
    <scope>IDENTIFICATION</scope>
</reference>
<dbReference type="WBParaSite" id="SSLN_0000530901-mRNA-1">
    <property type="protein sequence ID" value="SSLN_0000530901-mRNA-1"/>
    <property type="gene ID" value="SSLN_0000530901"/>
</dbReference>
<gene>
    <name evidence="2" type="ORF">SSLN_LOCUS5146</name>
</gene>
<feature type="region of interest" description="Disordered" evidence="1">
    <location>
        <begin position="1"/>
        <end position="23"/>
    </location>
</feature>
<name>A0A183SLP8_SCHSO</name>
<feature type="compositionally biased region" description="Low complexity" evidence="1">
    <location>
        <begin position="1"/>
        <end position="19"/>
    </location>
</feature>
<feature type="compositionally biased region" description="Low complexity" evidence="1">
    <location>
        <begin position="247"/>
        <end position="260"/>
    </location>
</feature>
<proteinExistence type="predicted"/>
<feature type="region of interest" description="Disordered" evidence="1">
    <location>
        <begin position="244"/>
        <end position="263"/>
    </location>
</feature>